<dbReference type="Proteomes" id="UP000824005">
    <property type="component" value="Unassembled WGS sequence"/>
</dbReference>
<keyword evidence="4 6" id="KW-1133">Transmembrane helix</keyword>
<dbReference type="InterPro" id="IPR036259">
    <property type="entry name" value="MFS_trans_sf"/>
</dbReference>
<dbReference type="PRINTS" id="PR01035">
    <property type="entry name" value="TCRTETA"/>
</dbReference>
<feature type="transmembrane region" description="Helical" evidence="6">
    <location>
        <begin position="59"/>
        <end position="84"/>
    </location>
</feature>
<organism evidence="8 9">
    <name type="scientific">Candidatus Agrococcus pullicola</name>
    <dbReference type="NCBI Taxonomy" id="2838429"/>
    <lineage>
        <taxon>Bacteria</taxon>
        <taxon>Bacillati</taxon>
        <taxon>Actinomycetota</taxon>
        <taxon>Actinomycetes</taxon>
        <taxon>Micrococcales</taxon>
        <taxon>Microbacteriaceae</taxon>
        <taxon>Agrococcus</taxon>
    </lineage>
</organism>
<feature type="transmembrane region" description="Helical" evidence="6">
    <location>
        <begin position="296"/>
        <end position="314"/>
    </location>
</feature>
<feature type="transmembrane region" description="Helical" evidence="6">
    <location>
        <begin position="232"/>
        <end position="250"/>
    </location>
</feature>
<comment type="caution">
    <text evidence="8">The sequence shown here is derived from an EMBL/GenBank/DDBJ whole genome shotgun (WGS) entry which is preliminary data.</text>
</comment>
<dbReference type="Gene3D" id="1.20.1250.20">
    <property type="entry name" value="MFS general substrate transporter like domains"/>
    <property type="match status" value="2"/>
</dbReference>
<evidence type="ECO:0000256" key="3">
    <source>
        <dbReference type="ARBA" id="ARBA00022692"/>
    </source>
</evidence>
<dbReference type="PROSITE" id="PS00216">
    <property type="entry name" value="SUGAR_TRANSPORT_1"/>
    <property type="match status" value="1"/>
</dbReference>
<dbReference type="SUPFAM" id="SSF103473">
    <property type="entry name" value="MFS general substrate transporter"/>
    <property type="match status" value="1"/>
</dbReference>
<name>A0A9D2CB87_9MICO</name>
<comment type="similarity">
    <text evidence="2">Belongs to the major facilitator superfamily. TCR/Tet family.</text>
</comment>
<feature type="transmembrane region" description="Helical" evidence="6">
    <location>
        <begin position="150"/>
        <end position="172"/>
    </location>
</feature>
<dbReference type="InterPro" id="IPR005829">
    <property type="entry name" value="Sugar_transporter_CS"/>
</dbReference>
<protein>
    <submittedName>
        <fullName evidence="8">MFS transporter</fullName>
    </submittedName>
</protein>
<evidence type="ECO:0000313" key="8">
    <source>
        <dbReference type="EMBL" id="HIY67593.1"/>
    </source>
</evidence>
<feature type="transmembrane region" description="Helical" evidence="6">
    <location>
        <begin position="178"/>
        <end position="200"/>
    </location>
</feature>
<feature type="transmembrane region" description="Helical" evidence="6">
    <location>
        <begin position="121"/>
        <end position="143"/>
    </location>
</feature>
<proteinExistence type="inferred from homology"/>
<dbReference type="InterPro" id="IPR001958">
    <property type="entry name" value="Tet-R_TetA/multi-R_MdtG-like"/>
</dbReference>
<feature type="transmembrane region" description="Helical" evidence="6">
    <location>
        <begin position="21"/>
        <end position="39"/>
    </location>
</feature>
<dbReference type="EMBL" id="DXDC01000460">
    <property type="protein sequence ID" value="HIY67593.1"/>
    <property type="molecule type" value="Genomic_DNA"/>
</dbReference>
<dbReference type="PROSITE" id="PS50850">
    <property type="entry name" value="MFS"/>
    <property type="match status" value="1"/>
</dbReference>
<dbReference type="GO" id="GO:0022857">
    <property type="term" value="F:transmembrane transporter activity"/>
    <property type="evidence" value="ECO:0007669"/>
    <property type="project" value="InterPro"/>
</dbReference>
<gene>
    <name evidence="8" type="ORF">H9830_15115</name>
</gene>
<feature type="domain" description="Major facilitator superfamily (MFS) profile" evidence="7">
    <location>
        <begin position="26"/>
        <end position="412"/>
    </location>
</feature>
<feature type="transmembrane region" description="Helical" evidence="6">
    <location>
        <begin position="91"/>
        <end position="109"/>
    </location>
</feature>
<dbReference type="InterPro" id="IPR011701">
    <property type="entry name" value="MFS"/>
</dbReference>
<accession>A0A9D2CB87</accession>
<evidence type="ECO:0000256" key="4">
    <source>
        <dbReference type="ARBA" id="ARBA00022989"/>
    </source>
</evidence>
<reference evidence="8" key="2">
    <citation type="submission" date="2021-04" db="EMBL/GenBank/DDBJ databases">
        <authorList>
            <person name="Gilroy R."/>
        </authorList>
    </citation>
    <scope>NUCLEOTIDE SEQUENCE</scope>
    <source>
        <strain evidence="8">ChiGjej1B1-98</strain>
    </source>
</reference>
<keyword evidence="5 6" id="KW-0472">Membrane</keyword>
<feature type="transmembrane region" description="Helical" evidence="6">
    <location>
        <begin position="320"/>
        <end position="339"/>
    </location>
</feature>
<feature type="transmembrane region" description="Helical" evidence="6">
    <location>
        <begin position="360"/>
        <end position="383"/>
    </location>
</feature>
<dbReference type="PANTHER" id="PTHR42718">
    <property type="entry name" value="MAJOR FACILITATOR SUPERFAMILY MULTIDRUG TRANSPORTER MFSC"/>
    <property type="match status" value="1"/>
</dbReference>
<dbReference type="GO" id="GO:0005886">
    <property type="term" value="C:plasma membrane"/>
    <property type="evidence" value="ECO:0007669"/>
    <property type="project" value="UniProtKB-SubCell"/>
</dbReference>
<evidence type="ECO:0000256" key="2">
    <source>
        <dbReference type="ARBA" id="ARBA00007520"/>
    </source>
</evidence>
<evidence type="ECO:0000256" key="5">
    <source>
        <dbReference type="ARBA" id="ARBA00023136"/>
    </source>
</evidence>
<dbReference type="AlphaFoldDB" id="A0A9D2CB87"/>
<evidence type="ECO:0000313" key="9">
    <source>
        <dbReference type="Proteomes" id="UP000824005"/>
    </source>
</evidence>
<feature type="transmembrane region" description="Helical" evidence="6">
    <location>
        <begin position="389"/>
        <end position="407"/>
    </location>
</feature>
<comment type="subcellular location">
    <subcellularLocation>
        <location evidence="1">Cell membrane</location>
        <topology evidence="1">Multi-pass membrane protein</topology>
    </subcellularLocation>
</comment>
<dbReference type="Pfam" id="PF07690">
    <property type="entry name" value="MFS_1"/>
    <property type="match status" value="1"/>
</dbReference>
<dbReference type="PANTHER" id="PTHR42718:SF35">
    <property type="entry name" value="BLL0718 PROTEIN"/>
    <property type="match status" value="1"/>
</dbReference>
<dbReference type="InterPro" id="IPR020846">
    <property type="entry name" value="MFS_dom"/>
</dbReference>
<reference evidence="8" key="1">
    <citation type="journal article" date="2021" name="PeerJ">
        <title>Extensive microbial diversity within the chicken gut microbiome revealed by metagenomics and culture.</title>
        <authorList>
            <person name="Gilroy R."/>
            <person name="Ravi A."/>
            <person name="Getino M."/>
            <person name="Pursley I."/>
            <person name="Horton D.L."/>
            <person name="Alikhan N.F."/>
            <person name="Baker D."/>
            <person name="Gharbi K."/>
            <person name="Hall N."/>
            <person name="Watson M."/>
            <person name="Adriaenssens E.M."/>
            <person name="Foster-Nyarko E."/>
            <person name="Jarju S."/>
            <person name="Secka A."/>
            <person name="Antonio M."/>
            <person name="Oren A."/>
            <person name="Chaudhuri R.R."/>
            <person name="La Ragione R."/>
            <person name="Hildebrand F."/>
            <person name="Pallen M.J."/>
        </authorList>
    </citation>
    <scope>NUCLEOTIDE SEQUENCE</scope>
    <source>
        <strain evidence="8">ChiGjej1B1-98</strain>
    </source>
</reference>
<evidence type="ECO:0000256" key="6">
    <source>
        <dbReference type="SAM" id="Phobius"/>
    </source>
</evidence>
<keyword evidence="3 6" id="KW-0812">Transmembrane</keyword>
<sequence length="417" mass="43858">MAEVTEATVVQEKTANRLSPTLIAVGFAVLCASWMLNAMDRQVFYPLLPQIRDELGFSLVESGFLATSFTLGLAIAGFLAGFLVDRLGRKTIVLASVLVFSLGTGLIAISQGFWDMAAYRLLSGIGEGVQATALYAIIGAFFFHRRAFAAGFVGVAFGAGIFLGPLIGVPFAAQWGTWRAPFLLFAALGIVMCVMIFVFVKRSMSEAAAGRAGIDAANAFDFMPTGTLNRNTVVLGLGAALAGIIFYGYLGLYPTYLGESLGFDDGQASLAVAMGGLGAMLALVFGWFGDRFPQKWVLLVSFAGTALAAWPMYTFATEPAAQYLLSFLVGAFGSGGLFTNISTALQRSVRPERVGRGQGIFVLTYYVAAAFSGTLFGGLVGSLGWSGAGLLQVVGAAVVGAALMLLVNTNQMIRRTS</sequence>
<evidence type="ECO:0000256" key="1">
    <source>
        <dbReference type="ARBA" id="ARBA00004651"/>
    </source>
</evidence>
<feature type="transmembrane region" description="Helical" evidence="6">
    <location>
        <begin position="270"/>
        <end position="289"/>
    </location>
</feature>
<evidence type="ECO:0000259" key="7">
    <source>
        <dbReference type="PROSITE" id="PS50850"/>
    </source>
</evidence>